<dbReference type="InterPro" id="IPR001304">
    <property type="entry name" value="C-type_lectin-like"/>
</dbReference>
<evidence type="ECO:0000313" key="4">
    <source>
        <dbReference type="EMBL" id="KAK4805751.1"/>
    </source>
</evidence>
<dbReference type="AlphaFoldDB" id="A0AAN7MKC4"/>
<dbReference type="SUPFAM" id="SSF56436">
    <property type="entry name" value="C-type lectin-like"/>
    <property type="match status" value="1"/>
</dbReference>
<dbReference type="PROSITE" id="PS50041">
    <property type="entry name" value="C_TYPE_LECTIN_2"/>
    <property type="match status" value="1"/>
</dbReference>
<dbReference type="InterPro" id="IPR051379">
    <property type="entry name" value="C-type_Lectin_Receptor_IMM"/>
</dbReference>
<name>A0AAN7MKC4_MYCAM</name>
<keyword evidence="2" id="KW-0732">Signal</keyword>
<evidence type="ECO:0000256" key="2">
    <source>
        <dbReference type="SAM" id="SignalP"/>
    </source>
</evidence>
<feature type="signal peptide" evidence="2">
    <location>
        <begin position="1"/>
        <end position="20"/>
    </location>
</feature>
<dbReference type="GO" id="GO:0030246">
    <property type="term" value="F:carbohydrate binding"/>
    <property type="evidence" value="ECO:0007669"/>
    <property type="project" value="UniProtKB-KW"/>
</dbReference>
<feature type="chain" id="PRO_5042823682" description="C-type lectin domain-containing protein" evidence="2">
    <location>
        <begin position="21"/>
        <end position="146"/>
    </location>
</feature>
<keyword evidence="5" id="KW-1185">Reference proteome</keyword>
<keyword evidence="1" id="KW-0430">Lectin</keyword>
<protein>
    <recommendedName>
        <fullName evidence="3">C-type lectin domain-containing protein</fullName>
    </recommendedName>
</protein>
<feature type="domain" description="C-type lectin" evidence="3">
    <location>
        <begin position="70"/>
        <end position="146"/>
    </location>
</feature>
<reference evidence="4 5" key="1">
    <citation type="journal article" date="2023" name="J. Hered.">
        <title>Chromosome-level genome of the wood stork (Mycteria americana) provides insight into avian chromosome evolution.</title>
        <authorList>
            <person name="Flamio R. Jr."/>
            <person name="Ramstad K.M."/>
        </authorList>
    </citation>
    <scope>NUCLEOTIDE SEQUENCE [LARGE SCALE GENOMIC DNA]</scope>
    <source>
        <strain evidence="4">JAX WOST 10</strain>
    </source>
</reference>
<dbReference type="Proteomes" id="UP001333110">
    <property type="component" value="Unassembled WGS sequence"/>
</dbReference>
<accession>A0AAN7MKC4</accession>
<organism evidence="4 5">
    <name type="scientific">Mycteria americana</name>
    <name type="common">Wood stork</name>
    <dbReference type="NCBI Taxonomy" id="33587"/>
    <lineage>
        <taxon>Eukaryota</taxon>
        <taxon>Metazoa</taxon>
        <taxon>Chordata</taxon>
        <taxon>Craniata</taxon>
        <taxon>Vertebrata</taxon>
        <taxon>Euteleostomi</taxon>
        <taxon>Archelosauria</taxon>
        <taxon>Archosauria</taxon>
        <taxon>Dinosauria</taxon>
        <taxon>Saurischia</taxon>
        <taxon>Theropoda</taxon>
        <taxon>Coelurosauria</taxon>
        <taxon>Aves</taxon>
        <taxon>Neognathae</taxon>
        <taxon>Neoaves</taxon>
        <taxon>Aequornithes</taxon>
        <taxon>Ciconiiformes</taxon>
        <taxon>Ciconiidae</taxon>
        <taxon>Mycteria</taxon>
    </lineage>
</organism>
<dbReference type="GO" id="GO:0005886">
    <property type="term" value="C:plasma membrane"/>
    <property type="evidence" value="ECO:0007669"/>
    <property type="project" value="TreeGrafter"/>
</dbReference>
<evidence type="ECO:0000259" key="3">
    <source>
        <dbReference type="PROSITE" id="PS50041"/>
    </source>
</evidence>
<gene>
    <name evidence="4" type="ORF">QYF61_021850</name>
</gene>
<dbReference type="Gene3D" id="3.10.100.10">
    <property type="entry name" value="Mannose-Binding Protein A, subunit A"/>
    <property type="match status" value="1"/>
</dbReference>
<proteinExistence type="predicted"/>
<comment type="caution">
    <text evidence="4">The sequence shown here is derived from an EMBL/GenBank/DDBJ whole genome shotgun (WGS) entry which is preliminary data.</text>
</comment>
<dbReference type="EMBL" id="JAUNZN010000064">
    <property type="protein sequence ID" value="KAK4805751.1"/>
    <property type="molecule type" value="Genomic_DNA"/>
</dbReference>
<sequence length="146" mass="16230">MAALVLSLVACVSWLVFERGQLEGTVGCGNASLGWSCADLGCIYLGLRKSLCALQEGEGCKLCPMGWTLHRTKCYWVADEVNPWNQSKQDCVKRSAELLMPGDQEELGFLNEILQKPNRYFWIGLSIPSAGKGWTWLNGSRLDQSR</sequence>
<dbReference type="PANTHER" id="PTHR46746:SF3">
    <property type="entry name" value="C-TYPE LECTIN DOMAIN-CONTAINING PROTEIN-RELATED"/>
    <property type="match status" value="1"/>
</dbReference>
<dbReference type="PANTHER" id="PTHR46746">
    <property type="entry name" value="KILLER CELL LECTIN-LIKE RECEPTOR SUBFAMILY F MEMBER 2"/>
    <property type="match status" value="1"/>
</dbReference>
<dbReference type="InterPro" id="IPR016186">
    <property type="entry name" value="C-type_lectin-like/link_sf"/>
</dbReference>
<evidence type="ECO:0000256" key="1">
    <source>
        <dbReference type="ARBA" id="ARBA00022734"/>
    </source>
</evidence>
<dbReference type="Pfam" id="PF00059">
    <property type="entry name" value="Lectin_C"/>
    <property type="match status" value="1"/>
</dbReference>
<dbReference type="InterPro" id="IPR016187">
    <property type="entry name" value="CTDL_fold"/>
</dbReference>
<evidence type="ECO:0000313" key="5">
    <source>
        <dbReference type="Proteomes" id="UP001333110"/>
    </source>
</evidence>